<accession>A0ABV5CMF1</accession>
<proteinExistence type="predicted"/>
<organism evidence="2 3">
    <name type="scientific">Polymorphospora lycopeni</name>
    <dbReference type="NCBI Taxonomy" id="3140240"/>
    <lineage>
        <taxon>Bacteria</taxon>
        <taxon>Bacillati</taxon>
        <taxon>Actinomycetota</taxon>
        <taxon>Actinomycetes</taxon>
        <taxon>Micromonosporales</taxon>
        <taxon>Micromonosporaceae</taxon>
        <taxon>Polymorphospora</taxon>
    </lineage>
</organism>
<comment type="caution">
    <text evidence="2">The sequence shown here is derived from an EMBL/GenBank/DDBJ whole genome shotgun (WGS) entry which is preliminary data.</text>
</comment>
<sequence length="70" mass="7258">MTVMTARRYDVHEPGSVEFPTAVLPNVGGGGPVPGADPAPEPASAPGETTEGDIDDDGWDPDLDRLPQTD</sequence>
<reference evidence="2 3" key="1">
    <citation type="submission" date="2024-04" db="EMBL/GenBank/DDBJ databases">
        <title>Polymorphospora sp. isolated from Baiyangdian Lake in Xiong'an New Area.</title>
        <authorList>
            <person name="Zhang X."/>
            <person name="Liu J."/>
        </authorList>
    </citation>
    <scope>NUCLEOTIDE SEQUENCE [LARGE SCALE GENOMIC DNA]</scope>
    <source>
        <strain evidence="2 3">2-325</strain>
    </source>
</reference>
<keyword evidence="3" id="KW-1185">Reference proteome</keyword>
<evidence type="ECO:0000256" key="1">
    <source>
        <dbReference type="SAM" id="MobiDB-lite"/>
    </source>
</evidence>
<name>A0ABV5CMF1_9ACTN</name>
<dbReference type="EMBL" id="JBCGDC010000018">
    <property type="protein sequence ID" value="MFB6393178.1"/>
    <property type="molecule type" value="Genomic_DNA"/>
</dbReference>
<feature type="compositionally biased region" description="Acidic residues" evidence="1">
    <location>
        <begin position="50"/>
        <end position="61"/>
    </location>
</feature>
<feature type="region of interest" description="Disordered" evidence="1">
    <location>
        <begin position="1"/>
        <end position="70"/>
    </location>
</feature>
<evidence type="ECO:0000313" key="3">
    <source>
        <dbReference type="Proteomes" id="UP001582793"/>
    </source>
</evidence>
<evidence type="ECO:0000313" key="2">
    <source>
        <dbReference type="EMBL" id="MFB6393178.1"/>
    </source>
</evidence>
<protein>
    <submittedName>
        <fullName evidence="2">Uncharacterized protein</fullName>
    </submittedName>
</protein>
<dbReference type="RefSeq" id="WP_364217757.1">
    <property type="nucleotide sequence ID" value="NZ_JBCGDC010000018.1"/>
</dbReference>
<gene>
    <name evidence="2" type="ORF">AAFH96_08655</name>
</gene>
<dbReference type="Proteomes" id="UP001582793">
    <property type="component" value="Unassembled WGS sequence"/>
</dbReference>